<dbReference type="EMBL" id="CH940654">
    <property type="protein sequence ID" value="EDW57518.1"/>
    <property type="molecule type" value="Genomic_DNA"/>
</dbReference>
<dbReference type="HOGENOM" id="CLU_059078_1_0_1"/>
<keyword evidence="10" id="KW-1185">Reference proteome</keyword>
<dbReference type="Gene3D" id="3.90.79.10">
    <property type="entry name" value="Nucleoside Triphosphate Pyrophosphohydrolase"/>
    <property type="match status" value="1"/>
</dbReference>
<dbReference type="eggNOG" id="KOG3904">
    <property type="taxonomic scope" value="Eukaryota"/>
</dbReference>
<dbReference type="OMA" id="CSDGMVF"/>
<dbReference type="FunCoup" id="B4M8J2">
    <property type="interactions" value="83"/>
</dbReference>
<protein>
    <recommendedName>
        <fullName evidence="8">Nudix hydrolase domain-containing protein</fullName>
    </recommendedName>
</protein>
<dbReference type="PANTHER" id="PTHR12318:SF0">
    <property type="entry name" value="ACYL-COENZYME A DIPHOSPHATASE NUDT19"/>
    <property type="match status" value="1"/>
</dbReference>
<evidence type="ECO:0000256" key="6">
    <source>
        <dbReference type="ARBA" id="ARBA00022842"/>
    </source>
</evidence>
<dbReference type="PROSITE" id="PS51462">
    <property type="entry name" value="NUDIX"/>
    <property type="match status" value="1"/>
</dbReference>
<evidence type="ECO:0000256" key="7">
    <source>
        <dbReference type="ARBA" id="ARBA00023211"/>
    </source>
</evidence>
<evidence type="ECO:0000259" key="8">
    <source>
        <dbReference type="PROSITE" id="PS51462"/>
    </source>
</evidence>
<gene>
    <name evidence="9" type="primary">Dvir\GJ18098</name>
    <name evidence="9" type="ORF">Dvir_GJ18098</name>
</gene>
<organism evidence="9 10">
    <name type="scientific">Drosophila virilis</name>
    <name type="common">Fruit fly</name>
    <dbReference type="NCBI Taxonomy" id="7244"/>
    <lineage>
        <taxon>Eukaryota</taxon>
        <taxon>Metazoa</taxon>
        <taxon>Ecdysozoa</taxon>
        <taxon>Arthropoda</taxon>
        <taxon>Hexapoda</taxon>
        <taxon>Insecta</taxon>
        <taxon>Pterygota</taxon>
        <taxon>Neoptera</taxon>
        <taxon>Endopterygota</taxon>
        <taxon>Diptera</taxon>
        <taxon>Brachycera</taxon>
        <taxon>Muscomorpha</taxon>
        <taxon>Ephydroidea</taxon>
        <taxon>Drosophilidae</taxon>
        <taxon>Drosophila</taxon>
    </lineage>
</organism>
<dbReference type="GO" id="GO:0046872">
    <property type="term" value="F:metal ion binding"/>
    <property type="evidence" value="ECO:0007669"/>
    <property type="project" value="UniProtKB-KW"/>
</dbReference>
<evidence type="ECO:0000313" key="9">
    <source>
        <dbReference type="EMBL" id="EDW57518.1"/>
    </source>
</evidence>
<dbReference type="InterPro" id="IPR000086">
    <property type="entry name" value="NUDIX_hydrolase_dom"/>
</dbReference>
<dbReference type="PhylomeDB" id="B4M8J2"/>
<keyword evidence="5 9" id="KW-0378">Hydrolase</keyword>
<feature type="domain" description="Nudix hydrolase" evidence="8">
    <location>
        <begin position="16"/>
        <end position="263"/>
    </location>
</feature>
<dbReference type="AlphaFoldDB" id="B4M8J2"/>
<comment type="cofactor">
    <cofactor evidence="1">
        <name>Mn(2+)</name>
        <dbReference type="ChEBI" id="CHEBI:29035"/>
    </cofactor>
</comment>
<dbReference type="GO" id="GO:0016818">
    <property type="term" value="F:hydrolase activity, acting on acid anhydrides, in phosphorus-containing anhydrides"/>
    <property type="evidence" value="ECO:0007669"/>
    <property type="project" value="InterPro"/>
</dbReference>
<dbReference type="InterPro" id="IPR015797">
    <property type="entry name" value="NUDIX_hydrolase-like_dom_sf"/>
</dbReference>
<evidence type="ECO:0000256" key="1">
    <source>
        <dbReference type="ARBA" id="ARBA00001936"/>
    </source>
</evidence>
<dbReference type="OrthoDB" id="1695362at2759"/>
<dbReference type="PANTHER" id="PTHR12318">
    <property type="entry name" value="TESTOSTERONE-REGULATED PROTEIN RP2"/>
    <property type="match status" value="1"/>
</dbReference>
<dbReference type="InterPro" id="IPR039121">
    <property type="entry name" value="NUDT19"/>
</dbReference>
<comment type="similarity">
    <text evidence="3">Belongs to the Nudix hydrolase family.</text>
</comment>
<dbReference type="GO" id="GO:0005739">
    <property type="term" value="C:mitochondrion"/>
    <property type="evidence" value="ECO:0007669"/>
    <property type="project" value="TreeGrafter"/>
</dbReference>
<dbReference type="SUPFAM" id="SSF55811">
    <property type="entry name" value="Nudix"/>
    <property type="match status" value="1"/>
</dbReference>
<evidence type="ECO:0000313" key="10">
    <source>
        <dbReference type="Proteomes" id="UP000008792"/>
    </source>
</evidence>
<name>B4M8J2_DROVI</name>
<dbReference type="CDD" id="cd18870">
    <property type="entry name" value="NUDIX_AcylCoAdiphos_Nudt19"/>
    <property type="match status" value="1"/>
</dbReference>
<dbReference type="InParanoid" id="B4M8J2"/>
<keyword evidence="7" id="KW-0464">Manganese</keyword>
<proteinExistence type="inferred from homology"/>
<dbReference type="Proteomes" id="UP000008792">
    <property type="component" value="Unassembled WGS sequence"/>
</dbReference>
<dbReference type="STRING" id="7244.B4M8J2"/>
<evidence type="ECO:0000256" key="2">
    <source>
        <dbReference type="ARBA" id="ARBA00001946"/>
    </source>
</evidence>
<evidence type="ECO:0000256" key="4">
    <source>
        <dbReference type="ARBA" id="ARBA00022723"/>
    </source>
</evidence>
<sequence>MENKINQPSAINANTRWRTSASLILVAPAAAASEDYNLLMLKRSEATAIAHNQTVFPGGLLDVEGDESVAWLEYFEQFGVSQASLRRLILISEHRPGILAAQGNGCYDRFFKRSKIWAREITLRLTALRECFEEVGILLCRSQAQLNQLDAVALTAQFQPEQQHFDRESWQRRVHNKPSEFLELCRELQVVPDLWALHEWSAWASPAIVKKGHETVFFMVFLDSQPILLAEPTEVKECLWRTPVEFLRMYQHGELWLMPPQIYELLRLLGIPDYRKLLHFATQRSILGTTLFLPVGYNCSDGMVFALPGDELYVTEPHLVTEPINFLGTADELRARSICLHRYEFTGPTVCRVHLNIPTPNGHLPPQNLPNPLHKL</sequence>
<evidence type="ECO:0000256" key="5">
    <source>
        <dbReference type="ARBA" id="ARBA00022801"/>
    </source>
</evidence>
<keyword evidence="4" id="KW-0479">Metal-binding</keyword>
<dbReference type="KEGG" id="dvi:6634293"/>
<evidence type="ECO:0000256" key="3">
    <source>
        <dbReference type="ARBA" id="ARBA00005582"/>
    </source>
</evidence>
<keyword evidence="6" id="KW-0460">Magnesium</keyword>
<reference evidence="9 10" key="1">
    <citation type="journal article" date="2007" name="Nature">
        <title>Evolution of genes and genomes on the Drosophila phylogeny.</title>
        <authorList>
            <consortium name="Drosophila 12 Genomes Consortium"/>
            <person name="Clark A.G."/>
            <person name="Eisen M.B."/>
            <person name="Smith D.R."/>
            <person name="Bergman C.M."/>
            <person name="Oliver B."/>
            <person name="Markow T.A."/>
            <person name="Kaufman T.C."/>
            <person name="Kellis M."/>
            <person name="Gelbart W."/>
            <person name="Iyer V.N."/>
            <person name="Pollard D.A."/>
            <person name="Sackton T.B."/>
            <person name="Larracuente A.M."/>
            <person name="Singh N.D."/>
            <person name="Abad J.P."/>
            <person name="Abt D.N."/>
            <person name="Adryan B."/>
            <person name="Aguade M."/>
            <person name="Akashi H."/>
            <person name="Anderson W.W."/>
            <person name="Aquadro C.F."/>
            <person name="Ardell D.H."/>
            <person name="Arguello R."/>
            <person name="Artieri C.G."/>
            <person name="Barbash D.A."/>
            <person name="Barker D."/>
            <person name="Barsanti P."/>
            <person name="Batterham P."/>
            <person name="Batzoglou S."/>
            <person name="Begun D."/>
            <person name="Bhutkar A."/>
            <person name="Blanco E."/>
            <person name="Bosak S.A."/>
            <person name="Bradley R.K."/>
            <person name="Brand A.D."/>
            <person name="Brent M.R."/>
            <person name="Brooks A.N."/>
            <person name="Brown R.H."/>
            <person name="Butlin R.K."/>
            <person name="Caggese C."/>
            <person name="Calvi B.R."/>
            <person name="Bernardo de Carvalho A."/>
            <person name="Caspi A."/>
            <person name="Castrezana S."/>
            <person name="Celniker S.E."/>
            <person name="Chang J.L."/>
            <person name="Chapple C."/>
            <person name="Chatterji S."/>
            <person name="Chinwalla A."/>
            <person name="Civetta A."/>
            <person name="Clifton S.W."/>
            <person name="Comeron J.M."/>
            <person name="Costello J.C."/>
            <person name="Coyne J.A."/>
            <person name="Daub J."/>
            <person name="David R.G."/>
            <person name="Delcher A.L."/>
            <person name="Delehaunty K."/>
            <person name="Do C.B."/>
            <person name="Ebling H."/>
            <person name="Edwards K."/>
            <person name="Eickbush T."/>
            <person name="Evans J.D."/>
            <person name="Filipski A."/>
            <person name="Findeiss S."/>
            <person name="Freyhult E."/>
            <person name="Fulton L."/>
            <person name="Fulton R."/>
            <person name="Garcia A.C."/>
            <person name="Gardiner A."/>
            <person name="Garfield D.A."/>
            <person name="Garvin B.E."/>
            <person name="Gibson G."/>
            <person name="Gilbert D."/>
            <person name="Gnerre S."/>
            <person name="Godfrey J."/>
            <person name="Good R."/>
            <person name="Gotea V."/>
            <person name="Gravely B."/>
            <person name="Greenberg A.J."/>
            <person name="Griffiths-Jones S."/>
            <person name="Gross S."/>
            <person name="Guigo R."/>
            <person name="Gustafson E.A."/>
            <person name="Haerty W."/>
            <person name="Hahn M.W."/>
            <person name="Halligan D.L."/>
            <person name="Halpern A.L."/>
            <person name="Halter G.M."/>
            <person name="Han M.V."/>
            <person name="Heger A."/>
            <person name="Hillier L."/>
            <person name="Hinrichs A.S."/>
            <person name="Holmes I."/>
            <person name="Hoskins R.A."/>
            <person name="Hubisz M.J."/>
            <person name="Hultmark D."/>
            <person name="Huntley M.A."/>
            <person name="Jaffe D.B."/>
            <person name="Jagadeeshan S."/>
            <person name="Jeck W.R."/>
            <person name="Johnson J."/>
            <person name="Jones C.D."/>
            <person name="Jordan W.C."/>
            <person name="Karpen G.H."/>
            <person name="Kataoka E."/>
            <person name="Keightley P.D."/>
            <person name="Kheradpour P."/>
            <person name="Kirkness E.F."/>
            <person name="Koerich L.B."/>
            <person name="Kristiansen K."/>
            <person name="Kudrna D."/>
            <person name="Kulathinal R.J."/>
            <person name="Kumar S."/>
            <person name="Kwok R."/>
            <person name="Lander E."/>
            <person name="Langley C.H."/>
            <person name="Lapoint R."/>
            <person name="Lazzaro B.P."/>
            <person name="Lee S.J."/>
            <person name="Levesque L."/>
            <person name="Li R."/>
            <person name="Lin C.F."/>
            <person name="Lin M.F."/>
            <person name="Lindblad-Toh K."/>
            <person name="Llopart A."/>
            <person name="Long M."/>
            <person name="Low L."/>
            <person name="Lozovsky E."/>
            <person name="Lu J."/>
            <person name="Luo M."/>
            <person name="Machado C.A."/>
            <person name="Makalowski W."/>
            <person name="Marzo M."/>
            <person name="Matsuda M."/>
            <person name="Matzkin L."/>
            <person name="McAllister B."/>
            <person name="McBride C.S."/>
            <person name="McKernan B."/>
            <person name="McKernan K."/>
            <person name="Mendez-Lago M."/>
            <person name="Minx P."/>
            <person name="Mollenhauer M.U."/>
            <person name="Montooth K."/>
            <person name="Mount S.M."/>
            <person name="Mu X."/>
            <person name="Myers E."/>
            <person name="Negre B."/>
            <person name="Newfeld S."/>
            <person name="Nielsen R."/>
            <person name="Noor M.A."/>
            <person name="O'Grady P."/>
            <person name="Pachter L."/>
            <person name="Papaceit M."/>
            <person name="Parisi M.J."/>
            <person name="Parisi M."/>
            <person name="Parts L."/>
            <person name="Pedersen J.S."/>
            <person name="Pesole G."/>
            <person name="Phillippy A.M."/>
            <person name="Ponting C.P."/>
            <person name="Pop M."/>
            <person name="Porcelli D."/>
            <person name="Powell J.R."/>
            <person name="Prohaska S."/>
            <person name="Pruitt K."/>
            <person name="Puig M."/>
            <person name="Quesneville H."/>
            <person name="Ram K.R."/>
            <person name="Rand D."/>
            <person name="Rasmussen M.D."/>
            <person name="Reed L.K."/>
            <person name="Reenan R."/>
            <person name="Reily A."/>
            <person name="Remington K.A."/>
            <person name="Rieger T.T."/>
            <person name="Ritchie M.G."/>
            <person name="Robin C."/>
            <person name="Rogers Y.H."/>
            <person name="Rohde C."/>
            <person name="Rozas J."/>
            <person name="Rubenfield M.J."/>
            <person name="Ruiz A."/>
            <person name="Russo S."/>
            <person name="Salzberg S.L."/>
            <person name="Sanchez-Gracia A."/>
            <person name="Saranga D.J."/>
            <person name="Sato H."/>
            <person name="Schaeffer S.W."/>
            <person name="Schatz M.C."/>
            <person name="Schlenke T."/>
            <person name="Schwartz R."/>
            <person name="Segarra C."/>
            <person name="Singh R.S."/>
            <person name="Sirot L."/>
            <person name="Sirota M."/>
            <person name="Sisneros N.B."/>
            <person name="Smith C.D."/>
            <person name="Smith T.F."/>
            <person name="Spieth J."/>
            <person name="Stage D.E."/>
            <person name="Stark A."/>
            <person name="Stephan W."/>
            <person name="Strausberg R.L."/>
            <person name="Strempel S."/>
            <person name="Sturgill D."/>
            <person name="Sutton G."/>
            <person name="Sutton G.G."/>
            <person name="Tao W."/>
            <person name="Teichmann S."/>
            <person name="Tobari Y.N."/>
            <person name="Tomimura Y."/>
            <person name="Tsolas J.M."/>
            <person name="Valente V.L."/>
            <person name="Venter E."/>
            <person name="Venter J.C."/>
            <person name="Vicario S."/>
            <person name="Vieira F.G."/>
            <person name="Vilella A.J."/>
            <person name="Villasante A."/>
            <person name="Walenz B."/>
            <person name="Wang J."/>
            <person name="Wasserman M."/>
            <person name="Watts T."/>
            <person name="Wilson D."/>
            <person name="Wilson R.K."/>
            <person name="Wing R.A."/>
            <person name="Wolfner M.F."/>
            <person name="Wong A."/>
            <person name="Wong G.K."/>
            <person name="Wu C.I."/>
            <person name="Wu G."/>
            <person name="Yamamoto D."/>
            <person name="Yang H.P."/>
            <person name="Yang S.P."/>
            <person name="Yorke J.A."/>
            <person name="Yoshida K."/>
            <person name="Zdobnov E."/>
            <person name="Zhang P."/>
            <person name="Zhang Y."/>
            <person name="Zimin A.V."/>
            <person name="Baldwin J."/>
            <person name="Abdouelleil A."/>
            <person name="Abdulkadir J."/>
            <person name="Abebe A."/>
            <person name="Abera B."/>
            <person name="Abreu J."/>
            <person name="Acer S.C."/>
            <person name="Aftuck L."/>
            <person name="Alexander A."/>
            <person name="An P."/>
            <person name="Anderson E."/>
            <person name="Anderson S."/>
            <person name="Arachi H."/>
            <person name="Azer M."/>
            <person name="Bachantsang P."/>
            <person name="Barry A."/>
            <person name="Bayul T."/>
            <person name="Berlin A."/>
            <person name="Bessette D."/>
            <person name="Bloom T."/>
            <person name="Blye J."/>
            <person name="Boguslavskiy L."/>
            <person name="Bonnet C."/>
            <person name="Boukhgalter B."/>
            <person name="Bourzgui I."/>
            <person name="Brown A."/>
            <person name="Cahill P."/>
            <person name="Channer S."/>
            <person name="Cheshatsang Y."/>
            <person name="Chuda L."/>
            <person name="Citroen M."/>
            <person name="Collymore A."/>
            <person name="Cooke P."/>
            <person name="Costello M."/>
            <person name="D'Aco K."/>
            <person name="Daza R."/>
            <person name="De Haan G."/>
            <person name="DeGray S."/>
            <person name="DeMaso C."/>
            <person name="Dhargay N."/>
            <person name="Dooley K."/>
            <person name="Dooley E."/>
            <person name="Doricent M."/>
            <person name="Dorje P."/>
            <person name="Dorjee K."/>
            <person name="Dupes A."/>
            <person name="Elong R."/>
            <person name="Falk J."/>
            <person name="Farina A."/>
            <person name="Faro S."/>
            <person name="Ferguson D."/>
            <person name="Fisher S."/>
            <person name="Foley C.D."/>
            <person name="Franke A."/>
            <person name="Friedrich D."/>
            <person name="Gadbois L."/>
            <person name="Gearin G."/>
            <person name="Gearin C.R."/>
            <person name="Giannoukos G."/>
            <person name="Goode T."/>
            <person name="Graham J."/>
            <person name="Grandbois E."/>
            <person name="Grewal S."/>
            <person name="Gyaltsen K."/>
            <person name="Hafez N."/>
            <person name="Hagos B."/>
            <person name="Hall J."/>
            <person name="Henson C."/>
            <person name="Hollinger A."/>
            <person name="Honan T."/>
            <person name="Huard M.D."/>
            <person name="Hughes L."/>
            <person name="Hurhula B."/>
            <person name="Husby M.E."/>
            <person name="Kamat A."/>
            <person name="Kanga B."/>
            <person name="Kashin S."/>
            <person name="Khazanovich D."/>
            <person name="Kisner P."/>
            <person name="Lance K."/>
            <person name="Lara M."/>
            <person name="Lee W."/>
            <person name="Lennon N."/>
            <person name="Letendre F."/>
            <person name="LeVine R."/>
            <person name="Lipovsky A."/>
            <person name="Liu X."/>
            <person name="Liu J."/>
            <person name="Liu S."/>
            <person name="Lokyitsang T."/>
            <person name="Lokyitsang Y."/>
            <person name="Lubonja R."/>
            <person name="Lui A."/>
            <person name="MacDonald P."/>
            <person name="Magnisalis V."/>
            <person name="Maru K."/>
            <person name="Matthews C."/>
            <person name="McCusker W."/>
            <person name="McDonough S."/>
            <person name="Mehta T."/>
            <person name="Meldrim J."/>
            <person name="Meneus L."/>
            <person name="Mihai O."/>
            <person name="Mihalev A."/>
            <person name="Mihova T."/>
            <person name="Mittelman R."/>
            <person name="Mlenga V."/>
            <person name="Montmayeur A."/>
            <person name="Mulrain L."/>
            <person name="Navidi A."/>
            <person name="Naylor J."/>
            <person name="Negash T."/>
            <person name="Nguyen T."/>
            <person name="Nguyen N."/>
            <person name="Nicol R."/>
            <person name="Norbu C."/>
            <person name="Norbu N."/>
            <person name="Novod N."/>
            <person name="O'Neill B."/>
            <person name="Osman S."/>
            <person name="Markiewicz E."/>
            <person name="Oyono O.L."/>
            <person name="Patti C."/>
            <person name="Phunkhang P."/>
            <person name="Pierre F."/>
            <person name="Priest M."/>
            <person name="Raghuraman S."/>
            <person name="Rege F."/>
            <person name="Reyes R."/>
            <person name="Rise C."/>
            <person name="Rogov P."/>
            <person name="Ross K."/>
            <person name="Ryan E."/>
            <person name="Settipalli S."/>
            <person name="Shea T."/>
            <person name="Sherpa N."/>
            <person name="Shi L."/>
            <person name="Shih D."/>
            <person name="Sparrow T."/>
            <person name="Spaulding J."/>
            <person name="Stalker J."/>
            <person name="Stange-Thomann N."/>
            <person name="Stavropoulos S."/>
            <person name="Stone C."/>
            <person name="Strader C."/>
            <person name="Tesfaye S."/>
            <person name="Thomson T."/>
            <person name="Thoulutsang Y."/>
            <person name="Thoulutsang D."/>
            <person name="Topham K."/>
            <person name="Topping I."/>
            <person name="Tsamla T."/>
            <person name="Vassiliev H."/>
            <person name="Vo A."/>
            <person name="Wangchuk T."/>
            <person name="Wangdi T."/>
            <person name="Weiand M."/>
            <person name="Wilkinson J."/>
            <person name="Wilson A."/>
            <person name="Yadav S."/>
            <person name="Young G."/>
            <person name="Yu Q."/>
            <person name="Zembek L."/>
            <person name="Zhong D."/>
            <person name="Zimmer A."/>
            <person name="Zwirko Z."/>
            <person name="Jaffe D.B."/>
            <person name="Alvarez P."/>
            <person name="Brockman W."/>
            <person name="Butler J."/>
            <person name="Chin C."/>
            <person name="Gnerre S."/>
            <person name="Grabherr M."/>
            <person name="Kleber M."/>
            <person name="Mauceli E."/>
            <person name="MacCallum I."/>
        </authorList>
    </citation>
    <scope>NUCLEOTIDE SEQUENCE [LARGE SCALE GENOMIC DNA]</scope>
    <source>
        <strain evidence="10">Tucson 15010-1051.87</strain>
    </source>
</reference>
<accession>B4M8J2</accession>
<comment type="cofactor">
    <cofactor evidence="2">
        <name>Mg(2+)</name>
        <dbReference type="ChEBI" id="CHEBI:18420"/>
    </cofactor>
</comment>